<name>A0AAV7RHJ8_PLEWA</name>
<gene>
    <name evidence="2" type="ORF">NDU88_003085</name>
</gene>
<dbReference type="EMBL" id="JANPWB010000009">
    <property type="protein sequence ID" value="KAJ1150290.1"/>
    <property type="molecule type" value="Genomic_DNA"/>
</dbReference>
<dbReference type="AlphaFoldDB" id="A0AAV7RHJ8"/>
<reference evidence="2" key="1">
    <citation type="journal article" date="2022" name="bioRxiv">
        <title>Sequencing and chromosome-scale assembly of the giantPleurodeles waltlgenome.</title>
        <authorList>
            <person name="Brown T."/>
            <person name="Elewa A."/>
            <person name="Iarovenko S."/>
            <person name="Subramanian E."/>
            <person name="Araus A.J."/>
            <person name="Petzold A."/>
            <person name="Susuki M."/>
            <person name="Suzuki K.-i.T."/>
            <person name="Hayashi T."/>
            <person name="Toyoda A."/>
            <person name="Oliveira C."/>
            <person name="Osipova E."/>
            <person name="Leigh N.D."/>
            <person name="Simon A."/>
            <person name="Yun M.H."/>
        </authorList>
    </citation>
    <scope>NUCLEOTIDE SEQUENCE</scope>
    <source>
        <strain evidence="2">20211129_DDA</strain>
        <tissue evidence="2">Liver</tissue>
    </source>
</reference>
<feature type="compositionally biased region" description="Basic and acidic residues" evidence="1">
    <location>
        <begin position="1"/>
        <end position="10"/>
    </location>
</feature>
<dbReference type="Proteomes" id="UP001066276">
    <property type="component" value="Chromosome 5"/>
</dbReference>
<evidence type="ECO:0000313" key="3">
    <source>
        <dbReference type="Proteomes" id="UP001066276"/>
    </source>
</evidence>
<evidence type="ECO:0000313" key="2">
    <source>
        <dbReference type="EMBL" id="KAJ1150290.1"/>
    </source>
</evidence>
<feature type="region of interest" description="Disordered" evidence="1">
    <location>
        <begin position="1"/>
        <end position="60"/>
    </location>
</feature>
<accession>A0AAV7RHJ8</accession>
<sequence length="97" mass="10030">MSPLGGEDRGGAQQVREPSQKQAAPAEVLEQTLGRGMNRSPPEDTKGSPTTPEDNSEGCALQVRVSGTQAWLCTKEILEECTGAGAAANHAVPSNAV</sequence>
<proteinExistence type="predicted"/>
<evidence type="ECO:0000256" key="1">
    <source>
        <dbReference type="SAM" id="MobiDB-lite"/>
    </source>
</evidence>
<comment type="caution">
    <text evidence="2">The sequence shown here is derived from an EMBL/GenBank/DDBJ whole genome shotgun (WGS) entry which is preliminary data.</text>
</comment>
<keyword evidence="3" id="KW-1185">Reference proteome</keyword>
<organism evidence="2 3">
    <name type="scientific">Pleurodeles waltl</name>
    <name type="common">Iberian ribbed newt</name>
    <dbReference type="NCBI Taxonomy" id="8319"/>
    <lineage>
        <taxon>Eukaryota</taxon>
        <taxon>Metazoa</taxon>
        <taxon>Chordata</taxon>
        <taxon>Craniata</taxon>
        <taxon>Vertebrata</taxon>
        <taxon>Euteleostomi</taxon>
        <taxon>Amphibia</taxon>
        <taxon>Batrachia</taxon>
        <taxon>Caudata</taxon>
        <taxon>Salamandroidea</taxon>
        <taxon>Salamandridae</taxon>
        <taxon>Pleurodelinae</taxon>
        <taxon>Pleurodeles</taxon>
    </lineage>
</organism>
<protein>
    <submittedName>
        <fullName evidence="2">Uncharacterized protein</fullName>
    </submittedName>
</protein>